<feature type="domain" description="S1 motif" evidence="4">
    <location>
        <begin position="197"/>
        <end position="269"/>
    </location>
</feature>
<dbReference type="InterPro" id="IPR050437">
    <property type="entry name" value="Ribos_protein_bS1-like"/>
</dbReference>
<reference evidence="5 6" key="1">
    <citation type="journal article" date="2016" name="Nat. Commun.">
        <title>Thousands of microbial genomes shed light on interconnected biogeochemical processes in an aquifer system.</title>
        <authorList>
            <person name="Anantharaman K."/>
            <person name="Brown C.T."/>
            <person name="Hug L.A."/>
            <person name="Sharon I."/>
            <person name="Castelle C.J."/>
            <person name="Probst A.J."/>
            <person name="Thomas B.C."/>
            <person name="Singh A."/>
            <person name="Wilkins M.J."/>
            <person name="Karaoz U."/>
            <person name="Brodie E.L."/>
            <person name="Williams K.H."/>
            <person name="Hubbard S.S."/>
            <person name="Banfield J.F."/>
        </authorList>
    </citation>
    <scope>NUCLEOTIDE SEQUENCE [LARGE SCALE GENOMIC DNA]</scope>
</reference>
<evidence type="ECO:0000256" key="2">
    <source>
        <dbReference type="ARBA" id="ARBA00022980"/>
    </source>
</evidence>
<keyword evidence="2 5" id="KW-0689">Ribosomal protein</keyword>
<evidence type="ECO:0000259" key="4">
    <source>
        <dbReference type="PROSITE" id="PS50126"/>
    </source>
</evidence>
<dbReference type="CDD" id="cd04465">
    <property type="entry name" value="S1_RPS1_repeat_ec2_hs2"/>
    <property type="match status" value="1"/>
</dbReference>
<dbReference type="PROSITE" id="PS50126">
    <property type="entry name" value="S1"/>
    <property type="match status" value="4"/>
</dbReference>
<feature type="domain" description="S1 motif" evidence="4">
    <location>
        <begin position="17"/>
        <end position="84"/>
    </location>
</feature>
<dbReference type="SMART" id="SM00316">
    <property type="entry name" value="S1"/>
    <property type="match status" value="4"/>
</dbReference>
<evidence type="ECO:0000256" key="1">
    <source>
        <dbReference type="ARBA" id="ARBA00006767"/>
    </source>
</evidence>
<gene>
    <name evidence="5" type="ORF">A3H01_01035</name>
</gene>
<evidence type="ECO:0000256" key="3">
    <source>
        <dbReference type="ARBA" id="ARBA00023274"/>
    </source>
</evidence>
<sequence length="360" mass="40544">METTAQKDNLLKLPRVGDIIDGRVLEKGKSAIFLDLGNFKTGIIFGREYQTSKETLKKLKIGDPISAKIVDLENEEGYVELSIFEASQELAWNNLRQKKEKGETITVRFDRVNKGGLLTEVAGIPAFLPVSQLSPENYPRVEGGDSVKILKELQKFVGKELEVKIFYISQRDNKLILSEKASGDQKMKVMLENYKVGDVVEGEITAVLDFGAFIKFKKETDTELIEGLIHISELDWRLIENPTDVVKVGEKVKAKIIDILDNKVSLSLKALKKDPWEGIDKKYGKGDIVKGKVTKFNPFGAFVQIDSKIQGLIHVSEIGTRTKMEEKLKIGDKYDFKILSISPEEHKMSLKLAQEEAKEQ</sequence>
<dbReference type="PRINTS" id="PR00681">
    <property type="entry name" value="RIBOSOMALS1"/>
</dbReference>
<evidence type="ECO:0000313" key="6">
    <source>
        <dbReference type="Proteomes" id="UP000177853"/>
    </source>
</evidence>
<dbReference type="InterPro" id="IPR012340">
    <property type="entry name" value="NA-bd_OB-fold"/>
</dbReference>
<comment type="similarity">
    <text evidence="1">Belongs to the bacterial ribosomal protein bS1 family.</text>
</comment>
<dbReference type="SUPFAM" id="SSF50249">
    <property type="entry name" value="Nucleic acid-binding proteins"/>
    <property type="match status" value="4"/>
</dbReference>
<evidence type="ECO:0000313" key="5">
    <source>
        <dbReference type="EMBL" id="OHA76687.1"/>
    </source>
</evidence>
<dbReference type="GO" id="GO:0006412">
    <property type="term" value="P:translation"/>
    <property type="evidence" value="ECO:0007669"/>
    <property type="project" value="TreeGrafter"/>
</dbReference>
<keyword evidence="3" id="KW-0687">Ribonucleoprotein</keyword>
<feature type="domain" description="S1 motif" evidence="4">
    <location>
        <begin position="102"/>
        <end position="180"/>
    </location>
</feature>
<dbReference type="GO" id="GO:0005840">
    <property type="term" value="C:ribosome"/>
    <property type="evidence" value="ECO:0007669"/>
    <property type="project" value="UniProtKB-KW"/>
</dbReference>
<dbReference type="Pfam" id="PF00575">
    <property type="entry name" value="S1"/>
    <property type="match status" value="3"/>
</dbReference>
<name>A0A1G2RV46_9BACT</name>
<dbReference type="Gene3D" id="2.40.50.140">
    <property type="entry name" value="Nucleic acid-binding proteins"/>
    <property type="match status" value="4"/>
</dbReference>
<dbReference type="PANTHER" id="PTHR10724:SF7">
    <property type="entry name" value="SMALL RIBOSOMAL SUBUNIT PROTEIN BS1C"/>
    <property type="match status" value="1"/>
</dbReference>
<dbReference type="GO" id="GO:0003729">
    <property type="term" value="F:mRNA binding"/>
    <property type="evidence" value="ECO:0007669"/>
    <property type="project" value="TreeGrafter"/>
</dbReference>
<dbReference type="PANTHER" id="PTHR10724">
    <property type="entry name" value="30S RIBOSOMAL PROTEIN S1"/>
    <property type="match status" value="1"/>
</dbReference>
<dbReference type="InterPro" id="IPR003029">
    <property type="entry name" value="S1_domain"/>
</dbReference>
<organism evidence="5 6">
    <name type="scientific">Candidatus Wildermuthbacteria bacterium RIFCSPLOWO2_12_FULL_40_9</name>
    <dbReference type="NCBI Taxonomy" id="1802467"/>
    <lineage>
        <taxon>Bacteria</taxon>
        <taxon>Candidatus Wildermuthiibacteriota</taxon>
    </lineage>
</organism>
<proteinExistence type="inferred from homology"/>
<comment type="caution">
    <text evidence="5">The sequence shown here is derived from an EMBL/GenBank/DDBJ whole genome shotgun (WGS) entry which is preliminary data.</text>
</comment>
<dbReference type="AlphaFoldDB" id="A0A1G2RV46"/>
<feature type="domain" description="S1 motif" evidence="4">
    <location>
        <begin position="286"/>
        <end position="353"/>
    </location>
</feature>
<dbReference type="EMBL" id="MHUM01000022">
    <property type="protein sequence ID" value="OHA76687.1"/>
    <property type="molecule type" value="Genomic_DNA"/>
</dbReference>
<dbReference type="InterPro" id="IPR035104">
    <property type="entry name" value="Ribosomal_protein_S1-like"/>
</dbReference>
<dbReference type="Proteomes" id="UP000177853">
    <property type="component" value="Unassembled WGS sequence"/>
</dbReference>
<dbReference type="GO" id="GO:0003735">
    <property type="term" value="F:structural constituent of ribosome"/>
    <property type="evidence" value="ECO:0007669"/>
    <property type="project" value="TreeGrafter"/>
</dbReference>
<accession>A0A1G2RV46</accession>
<protein>
    <submittedName>
        <fullName evidence="5">30S ribosomal protein S1</fullName>
    </submittedName>
</protein>